<accession>A0AAI9T317</accession>
<protein>
    <submittedName>
        <fullName evidence="1">Uncharacterized protein</fullName>
    </submittedName>
</protein>
<organism evidence="1 2">
    <name type="scientific">Spiroplasma melliferum KC3</name>
    <dbReference type="NCBI Taxonomy" id="570509"/>
    <lineage>
        <taxon>Bacteria</taxon>
        <taxon>Bacillati</taxon>
        <taxon>Mycoplasmatota</taxon>
        <taxon>Mollicutes</taxon>
        <taxon>Entomoplasmatales</taxon>
        <taxon>Spiroplasmataceae</taxon>
        <taxon>Spiroplasma</taxon>
    </lineage>
</organism>
<gene>
    <name evidence="1" type="ORF">SPM_005805</name>
</gene>
<dbReference type="AlphaFoldDB" id="A0AAI9T317"/>
<reference evidence="1 2" key="1">
    <citation type="journal article" date="2012" name="J. Proteome Res.">
        <title>Application of Spiroplasma melliferum proteogenomic profiling for the discovery of virulence factors and pathogenicity mechanisms in host-associated spiroplasmas.</title>
        <authorList>
            <person name="Alexeev D."/>
            <person name="Kostrjukova E."/>
            <person name="Aliper A."/>
            <person name="Popenko A."/>
            <person name="Bazaleev N."/>
            <person name="Tyakht A."/>
            <person name="Selezneva O."/>
            <person name="Akopian T."/>
            <person name="Prichodko E."/>
            <person name="Kondratov I."/>
            <person name="Chukin M."/>
            <person name="Demina I."/>
            <person name="Galyamina M."/>
            <person name="Kamashev D."/>
            <person name="Vanyushkina A."/>
            <person name="Ladygina V."/>
            <person name="Levitskii S."/>
            <person name="Lazarev V."/>
            <person name="Govorun V."/>
        </authorList>
    </citation>
    <scope>NUCLEOTIDE SEQUENCE [LARGE SCALE GENOMIC DNA]</scope>
    <source>
        <strain evidence="1 2">KC3</strain>
    </source>
</reference>
<comment type="caution">
    <text evidence="1">The sequence shown here is derived from an EMBL/GenBank/DDBJ whole genome shotgun (WGS) entry which is preliminary data.</text>
</comment>
<dbReference type="RefSeq" id="WP_004028611.1">
    <property type="nucleotide sequence ID" value="NZ_AGBZ02000004.1"/>
</dbReference>
<proteinExistence type="predicted"/>
<dbReference type="Proteomes" id="UP000004057">
    <property type="component" value="Unassembled WGS sequence"/>
</dbReference>
<evidence type="ECO:0000313" key="1">
    <source>
        <dbReference type="EMBL" id="KAI92369.1"/>
    </source>
</evidence>
<sequence length="118" mass="14000">MNKFLKKIIKKIKFSLSLFIPGTFNPLRSKYENETEFDYAYILSNSIHQQNAIDETEITLEEKDNNCQYDKQIIKKINRLKKPNKNNILVILGFVVWFFKIKNSTLPPQDFNRTIQAK</sequence>
<dbReference type="EMBL" id="AGBZ02000004">
    <property type="protein sequence ID" value="KAI92369.1"/>
    <property type="molecule type" value="Genomic_DNA"/>
</dbReference>
<name>A0AAI9T317_SPIME</name>
<evidence type="ECO:0000313" key="2">
    <source>
        <dbReference type="Proteomes" id="UP000004057"/>
    </source>
</evidence>